<dbReference type="EMBL" id="CABPRJ010000016">
    <property type="protein sequence ID" value="VVC25623.1"/>
    <property type="molecule type" value="Genomic_DNA"/>
</dbReference>
<evidence type="ECO:0000313" key="8">
    <source>
        <dbReference type="Proteomes" id="UP000325440"/>
    </source>
</evidence>
<keyword evidence="6" id="KW-1133">Transmembrane helix</keyword>
<dbReference type="GO" id="GO:0032259">
    <property type="term" value="P:methylation"/>
    <property type="evidence" value="ECO:0007669"/>
    <property type="project" value="UniProtKB-KW"/>
</dbReference>
<organism evidence="7 8">
    <name type="scientific">Cinara cedri</name>
    <dbReference type="NCBI Taxonomy" id="506608"/>
    <lineage>
        <taxon>Eukaryota</taxon>
        <taxon>Metazoa</taxon>
        <taxon>Ecdysozoa</taxon>
        <taxon>Arthropoda</taxon>
        <taxon>Hexapoda</taxon>
        <taxon>Insecta</taxon>
        <taxon>Pterygota</taxon>
        <taxon>Neoptera</taxon>
        <taxon>Paraneoptera</taxon>
        <taxon>Hemiptera</taxon>
        <taxon>Sternorrhyncha</taxon>
        <taxon>Aphidomorpha</taxon>
        <taxon>Aphidoidea</taxon>
        <taxon>Aphididae</taxon>
        <taxon>Lachninae</taxon>
        <taxon>Cinara</taxon>
    </lineage>
</organism>
<keyword evidence="2 7" id="KW-0808">Transferase</keyword>
<dbReference type="GO" id="GO:0016279">
    <property type="term" value="F:protein-lysine N-methyltransferase activity"/>
    <property type="evidence" value="ECO:0007669"/>
    <property type="project" value="TreeGrafter"/>
</dbReference>
<dbReference type="AlphaFoldDB" id="A0A5E4M4K6"/>
<reference evidence="7 8" key="1">
    <citation type="submission" date="2019-08" db="EMBL/GenBank/DDBJ databases">
        <authorList>
            <person name="Alioto T."/>
            <person name="Alioto T."/>
            <person name="Gomez Garrido J."/>
        </authorList>
    </citation>
    <scope>NUCLEOTIDE SEQUENCE [LARGE SCALE GENOMIC DNA]</scope>
</reference>
<feature type="transmembrane region" description="Helical" evidence="6">
    <location>
        <begin position="31"/>
        <end position="51"/>
    </location>
</feature>
<dbReference type="PANTHER" id="PTHR43648:SF1">
    <property type="entry name" value="ELECTRON TRANSFER FLAVOPROTEIN BETA SUBUNIT LYSINE METHYLTRANSFERASE"/>
    <property type="match status" value="1"/>
</dbReference>
<dbReference type="GO" id="GO:0005759">
    <property type="term" value="C:mitochondrial matrix"/>
    <property type="evidence" value="ECO:0007669"/>
    <property type="project" value="TreeGrafter"/>
</dbReference>
<dbReference type="SUPFAM" id="SSF53335">
    <property type="entry name" value="S-adenosyl-L-methionine-dependent methyltransferases"/>
    <property type="match status" value="1"/>
</dbReference>
<name>A0A5E4M4K6_9HEMI</name>
<dbReference type="OrthoDB" id="194386at2759"/>
<dbReference type="InterPro" id="IPR029063">
    <property type="entry name" value="SAM-dependent_MTases_sf"/>
</dbReference>
<gene>
    <name evidence="7" type="ORF">CINCED_3A024191</name>
</gene>
<dbReference type="Gene3D" id="3.40.50.150">
    <property type="entry name" value="Vaccinia Virus protein VP39"/>
    <property type="match status" value="1"/>
</dbReference>
<evidence type="ECO:0000256" key="1">
    <source>
        <dbReference type="ARBA" id="ARBA00022603"/>
    </source>
</evidence>
<dbReference type="Pfam" id="PF06325">
    <property type="entry name" value="PrmA"/>
    <property type="match status" value="1"/>
</dbReference>
<evidence type="ECO:0000313" key="7">
    <source>
        <dbReference type="EMBL" id="VVC25623.1"/>
    </source>
</evidence>
<sequence length="289" mass="32791">MISITVFPLCENFVSKRPTTLFSLVLLRVHIIFNCYTLLYFIKSILSCILIKFIKMNVRLQFIVNSMKTIFKNYCTPSELYAKKIKDLTVISTNHLTPEIKLYLITEQCKLWHSPADQCEFDDPFWAFYWPGGQAISRFILDNRQYVNNKKVLDVGSGSAACALASAIAGASQVTANDIDPVACVAAKLNAQLNNICIDVLPKNILSDDCSQWDVIIVGDMFYSKDIAELLWKWLNTLHNHGKIVLIGDPGRHCFKPECQLTKLAEYKLTENCCLENRGFSTSSVWKLN</sequence>
<protein>
    <recommendedName>
        <fullName evidence="5">ETFB lysine methyltransferase</fullName>
    </recommendedName>
    <alternativeName>
        <fullName evidence="4">Protein N-lysine methyltransferase METTL20</fullName>
    </alternativeName>
</protein>
<evidence type="ECO:0000256" key="2">
    <source>
        <dbReference type="ARBA" id="ARBA00022679"/>
    </source>
</evidence>
<keyword evidence="6" id="KW-0472">Membrane</keyword>
<keyword evidence="6" id="KW-0812">Transmembrane</keyword>
<evidence type="ECO:0000256" key="5">
    <source>
        <dbReference type="ARBA" id="ARBA00042266"/>
    </source>
</evidence>
<dbReference type="Proteomes" id="UP000325440">
    <property type="component" value="Unassembled WGS sequence"/>
</dbReference>
<dbReference type="PANTHER" id="PTHR43648">
    <property type="entry name" value="ELECTRON TRANSFER FLAVOPROTEIN BETA SUBUNIT LYSINE METHYLTRANSFERASE"/>
    <property type="match status" value="1"/>
</dbReference>
<accession>A0A5E4M4K6</accession>
<keyword evidence="8" id="KW-1185">Reference proteome</keyword>
<evidence type="ECO:0000256" key="3">
    <source>
        <dbReference type="ARBA" id="ARBA00037932"/>
    </source>
</evidence>
<proteinExistence type="inferred from homology"/>
<evidence type="ECO:0000256" key="4">
    <source>
        <dbReference type="ARBA" id="ARBA00041867"/>
    </source>
</evidence>
<comment type="similarity">
    <text evidence="3">Belongs to the methyltransferase superfamily. ETFBKMT family.</text>
</comment>
<dbReference type="InterPro" id="IPR050078">
    <property type="entry name" value="Ribosomal_L11_MeTrfase_PrmA"/>
</dbReference>
<keyword evidence="1 7" id="KW-0489">Methyltransferase</keyword>
<evidence type="ECO:0000256" key="6">
    <source>
        <dbReference type="SAM" id="Phobius"/>
    </source>
</evidence>